<keyword evidence="5 7" id="KW-0456">Lyase</keyword>
<keyword evidence="8" id="KW-0808">Transferase</keyword>
<dbReference type="RefSeq" id="XP_033687696.1">
    <property type="nucleotide sequence ID" value="XM_033821271.1"/>
</dbReference>
<keyword evidence="9" id="KW-1185">Reference proteome</keyword>
<dbReference type="Gene3D" id="3.40.640.10">
    <property type="entry name" value="Type I PLP-dependent aspartate aminotransferase-like (Major domain)"/>
    <property type="match status" value="1"/>
</dbReference>
<dbReference type="Proteomes" id="UP000800094">
    <property type="component" value="Unassembled WGS sequence"/>
</dbReference>
<comment type="similarity">
    <text evidence="2 7">Belongs to the group II decarboxylase family.</text>
</comment>
<evidence type="ECO:0000256" key="5">
    <source>
        <dbReference type="ARBA" id="ARBA00023239"/>
    </source>
</evidence>
<dbReference type="GO" id="GO:0019752">
    <property type="term" value="P:carboxylic acid metabolic process"/>
    <property type="evidence" value="ECO:0007669"/>
    <property type="project" value="InterPro"/>
</dbReference>
<name>A0A6A6IS88_9PLEO</name>
<dbReference type="AlphaFoldDB" id="A0A6A6IS88"/>
<feature type="modified residue" description="N6-(pyridoxal phosphate)lysine" evidence="6">
    <location>
        <position position="325"/>
    </location>
</feature>
<dbReference type="PANTHER" id="PTHR45677:SF8">
    <property type="entry name" value="CYSTEINE SULFINIC ACID DECARBOXYLASE"/>
    <property type="match status" value="1"/>
</dbReference>
<dbReference type="PANTHER" id="PTHR45677">
    <property type="entry name" value="GLUTAMATE DECARBOXYLASE-RELATED"/>
    <property type="match status" value="1"/>
</dbReference>
<dbReference type="GO" id="GO:0005737">
    <property type="term" value="C:cytoplasm"/>
    <property type="evidence" value="ECO:0007669"/>
    <property type="project" value="TreeGrafter"/>
</dbReference>
<evidence type="ECO:0000313" key="8">
    <source>
        <dbReference type="EMBL" id="KAF2252692.1"/>
    </source>
</evidence>
<evidence type="ECO:0000313" key="9">
    <source>
        <dbReference type="Proteomes" id="UP000800094"/>
    </source>
</evidence>
<dbReference type="InterPro" id="IPR021115">
    <property type="entry name" value="Pyridoxal-P_BS"/>
</dbReference>
<reference evidence="8" key="1">
    <citation type="journal article" date="2020" name="Stud. Mycol.">
        <title>101 Dothideomycetes genomes: a test case for predicting lifestyles and emergence of pathogens.</title>
        <authorList>
            <person name="Haridas S."/>
            <person name="Albert R."/>
            <person name="Binder M."/>
            <person name="Bloem J."/>
            <person name="Labutti K."/>
            <person name="Salamov A."/>
            <person name="Andreopoulos B."/>
            <person name="Baker S."/>
            <person name="Barry K."/>
            <person name="Bills G."/>
            <person name="Bluhm B."/>
            <person name="Cannon C."/>
            <person name="Castanera R."/>
            <person name="Culley D."/>
            <person name="Daum C."/>
            <person name="Ezra D."/>
            <person name="Gonzalez J."/>
            <person name="Henrissat B."/>
            <person name="Kuo A."/>
            <person name="Liang C."/>
            <person name="Lipzen A."/>
            <person name="Lutzoni F."/>
            <person name="Magnuson J."/>
            <person name="Mondo S."/>
            <person name="Nolan M."/>
            <person name="Ohm R."/>
            <person name="Pangilinan J."/>
            <person name="Park H.-J."/>
            <person name="Ramirez L."/>
            <person name="Alfaro M."/>
            <person name="Sun H."/>
            <person name="Tritt A."/>
            <person name="Yoshinaga Y."/>
            <person name="Zwiers L.-H."/>
            <person name="Turgeon B."/>
            <person name="Goodwin S."/>
            <person name="Spatafora J."/>
            <person name="Crous P."/>
            <person name="Grigoriev I."/>
        </authorList>
    </citation>
    <scope>NUCLEOTIDE SEQUENCE</scope>
    <source>
        <strain evidence="8">CBS 122368</strain>
    </source>
</reference>
<evidence type="ECO:0000256" key="7">
    <source>
        <dbReference type="RuleBase" id="RU000382"/>
    </source>
</evidence>
<sequence>MASSSTNGVEAPLNRADEVKELLEAVQELIIPYIGSADDDAKTKHTGHGLALPGGGPRTALVEHHPPKKLEGILNLQVPEARGGKDGLLELVQKLLQYSVNTWDQGFMDKLYGSTNAVGLVSELLLATLNTNAHVYQVSPALTLIEKYTTKFLAHLFGYTSSYCGGISQPGGSASNSTAIIIARNTLYPSTKETGNGPHRFTLFTSAHGHYSVEKAAQMFGLGSKNVISVPVDAEGRMIPEELEKLVKQSKEKGETPFFVNATAGTTVLGSFDPFPPLAAICKTHRLWLHVDGSWGGSVVFNSTYRETRLKGVELADSIAITPHKMLGVPMTCSFLLGRDLRQFWSGMTLPAGYLFHNASESVDEIYDLADLTPQCGRRADSLKLFLSLSYYGTWHFSDLVARAYENAEYLLGLLKKRGDFVTISPAPLPCLQVCFYWARGGKLKGGKANDKATADIASELISRGFMIDFAPGEREKGKFFRVVVNGNTRRGTLDGLVRAIEEAARELGY</sequence>
<dbReference type="SUPFAM" id="SSF53383">
    <property type="entry name" value="PLP-dependent transferases"/>
    <property type="match status" value="1"/>
</dbReference>
<dbReference type="Pfam" id="PF00282">
    <property type="entry name" value="Pyridoxal_deC"/>
    <property type="match status" value="1"/>
</dbReference>
<dbReference type="GO" id="GO:0016740">
    <property type="term" value="F:transferase activity"/>
    <property type="evidence" value="ECO:0007669"/>
    <property type="project" value="UniProtKB-KW"/>
</dbReference>
<dbReference type="PROSITE" id="PS00392">
    <property type="entry name" value="DDC_GAD_HDC_YDC"/>
    <property type="match status" value="1"/>
</dbReference>
<evidence type="ECO:0000256" key="6">
    <source>
        <dbReference type="PIRSR" id="PIRSR602129-50"/>
    </source>
</evidence>
<dbReference type="Gene3D" id="3.90.1150.170">
    <property type="match status" value="1"/>
</dbReference>
<evidence type="ECO:0000256" key="2">
    <source>
        <dbReference type="ARBA" id="ARBA00009533"/>
    </source>
</evidence>
<dbReference type="GO" id="GO:0016831">
    <property type="term" value="F:carboxy-lyase activity"/>
    <property type="evidence" value="ECO:0007669"/>
    <property type="project" value="UniProtKB-KW"/>
</dbReference>
<evidence type="ECO:0000256" key="4">
    <source>
        <dbReference type="ARBA" id="ARBA00022898"/>
    </source>
</evidence>
<organism evidence="8 9">
    <name type="scientific">Trematosphaeria pertusa</name>
    <dbReference type="NCBI Taxonomy" id="390896"/>
    <lineage>
        <taxon>Eukaryota</taxon>
        <taxon>Fungi</taxon>
        <taxon>Dikarya</taxon>
        <taxon>Ascomycota</taxon>
        <taxon>Pezizomycotina</taxon>
        <taxon>Dothideomycetes</taxon>
        <taxon>Pleosporomycetidae</taxon>
        <taxon>Pleosporales</taxon>
        <taxon>Massarineae</taxon>
        <taxon>Trematosphaeriaceae</taxon>
        <taxon>Trematosphaeria</taxon>
    </lineage>
</organism>
<dbReference type="InterPro" id="IPR015421">
    <property type="entry name" value="PyrdxlP-dep_Trfase_major"/>
</dbReference>
<gene>
    <name evidence="8" type="ORF">BU26DRAFT_262294</name>
</gene>
<dbReference type="EMBL" id="ML987192">
    <property type="protein sequence ID" value="KAF2252692.1"/>
    <property type="molecule type" value="Genomic_DNA"/>
</dbReference>
<dbReference type="GeneID" id="54574601"/>
<keyword evidence="4 6" id="KW-0663">Pyridoxal phosphate</keyword>
<keyword evidence="3" id="KW-0210">Decarboxylase</keyword>
<protein>
    <submittedName>
        <fullName evidence="8">PLP-dependent transferase</fullName>
    </submittedName>
</protein>
<dbReference type="GO" id="GO:0030170">
    <property type="term" value="F:pyridoxal phosphate binding"/>
    <property type="evidence" value="ECO:0007669"/>
    <property type="project" value="InterPro"/>
</dbReference>
<evidence type="ECO:0000256" key="3">
    <source>
        <dbReference type="ARBA" id="ARBA00022793"/>
    </source>
</evidence>
<accession>A0A6A6IS88</accession>
<dbReference type="OrthoDB" id="392571at2759"/>
<dbReference type="InterPro" id="IPR015424">
    <property type="entry name" value="PyrdxlP-dep_Trfase"/>
</dbReference>
<proteinExistence type="inferred from homology"/>
<evidence type="ECO:0000256" key="1">
    <source>
        <dbReference type="ARBA" id="ARBA00001933"/>
    </source>
</evidence>
<comment type="cofactor">
    <cofactor evidence="1 6 7">
        <name>pyridoxal 5'-phosphate</name>
        <dbReference type="ChEBI" id="CHEBI:597326"/>
    </cofactor>
</comment>
<dbReference type="InterPro" id="IPR002129">
    <property type="entry name" value="PyrdxlP-dep_de-COase"/>
</dbReference>